<gene>
    <name evidence="1" type="ORF">SAMN05192565_10361</name>
</gene>
<dbReference type="EMBL" id="FOPM01000003">
    <property type="protein sequence ID" value="SFG42583.1"/>
    <property type="molecule type" value="Genomic_DNA"/>
</dbReference>
<organism evidence="1 2">
    <name type="scientific">Methylobacterium gossipiicola</name>
    <dbReference type="NCBI Taxonomy" id="582675"/>
    <lineage>
        <taxon>Bacteria</taxon>
        <taxon>Pseudomonadati</taxon>
        <taxon>Pseudomonadota</taxon>
        <taxon>Alphaproteobacteria</taxon>
        <taxon>Hyphomicrobiales</taxon>
        <taxon>Methylobacteriaceae</taxon>
        <taxon>Methylobacterium</taxon>
    </lineage>
</organism>
<keyword evidence="2" id="KW-1185">Reference proteome</keyword>
<accession>A0A1I2RR66</accession>
<protein>
    <submittedName>
        <fullName evidence="1">Uncharacterized protein</fullName>
    </submittedName>
</protein>
<proteinExistence type="predicted"/>
<evidence type="ECO:0000313" key="1">
    <source>
        <dbReference type="EMBL" id="SFG42583.1"/>
    </source>
</evidence>
<dbReference type="AlphaFoldDB" id="A0A1I2RR66"/>
<dbReference type="Proteomes" id="UP000199229">
    <property type="component" value="Unassembled WGS sequence"/>
</dbReference>
<dbReference type="RefSeq" id="WP_091969018.1">
    <property type="nucleotide sequence ID" value="NZ_FOPM01000003.1"/>
</dbReference>
<dbReference type="STRING" id="582675.SAMN05192565_10361"/>
<name>A0A1I2RR66_9HYPH</name>
<reference evidence="2" key="1">
    <citation type="submission" date="2016-10" db="EMBL/GenBank/DDBJ databases">
        <authorList>
            <person name="Varghese N."/>
            <person name="Submissions S."/>
        </authorList>
    </citation>
    <scope>NUCLEOTIDE SEQUENCE [LARGE SCALE GENOMIC DNA]</scope>
    <source>
        <strain evidence="2">Gh-105</strain>
    </source>
</reference>
<evidence type="ECO:0000313" key="2">
    <source>
        <dbReference type="Proteomes" id="UP000199229"/>
    </source>
</evidence>
<sequence>MSRFFRTAPSARNQAAQARLGAARRRFDLSSIALRQAALDLVEGERRVSAALRTTLARLDASPASAA</sequence>